<name>A0ABV9BTX4_9ACTN</name>
<evidence type="ECO:0008006" key="5">
    <source>
        <dbReference type="Google" id="ProtNLM"/>
    </source>
</evidence>
<accession>A0ABV9BTX4</accession>
<feature type="chain" id="PRO_5046752667" description="Secreted protein" evidence="2">
    <location>
        <begin position="36"/>
        <end position="114"/>
    </location>
</feature>
<evidence type="ECO:0000313" key="4">
    <source>
        <dbReference type="Proteomes" id="UP001595990"/>
    </source>
</evidence>
<reference evidence="4" key="1">
    <citation type="journal article" date="2019" name="Int. J. Syst. Evol. Microbiol.">
        <title>The Global Catalogue of Microorganisms (GCM) 10K type strain sequencing project: providing services to taxonomists for standard genome sequencing and annotation.</title>
        <authorList>
            <consortium name="The Broad Institute Genomics Platform"/>
            <consortium name="The Broad Institute Genome Sequencing Center for Infectious Disease"/>
            <person name="Wu L."/>
            <person name="Ma J."/>
        </authorList>
    </citation>
    <scope>NUCLEOTIDE SEQUENCE [LARGE SCALE GENOMIC DNA]</scope>
    <source>
        <strain evidence="4">CECT 8064</strain>
    </source>
</reference>
<proteinExistence type="predicted"/>
<dbReference type="EMBL" id="JBHSFS010000022">
    <property type="protein sequence ID" value="MFC4517564.1"/>
    <property type="molecule type" value="Genomic_DNA"/>
</dbReference>
<organism evidence="3 4">
    <name type="scientific">Streptomyces ehimensis</name>
    <dbReference type="NCBI Taxonomy" id="68195"/>
    <lineage>
        <taxon>Bacteria</taxon>
        <taxon>Bacillati</taxon>
        <taxon>Actinomycetota</taxon>
        <taxon>Actinomycetes</taxon>
        <taxon>Kitasatosporales</taxon>
        <taxon>Streptomycetaceae</taxon>
        <taxon>Streptomyces</taxon>
    </lineage>
</organism>
<protein>
    <recommendedName>
        <fullName evidence="5">Secreted protein</fullName>
    </recommendedName>
</protein>
<evidence type="ECO:0000256" key="1">
    <source>
        <dbReference type="SAM" id="Phobius"/>
    </source>
</evidence>
<keyword evidence="1" id="KW-0812">Transmembrane</keyword>
<keyword evidence="4" id="KW-1185">Reference proteome</keyword>
<feature type="signal peptide" evidence="2">
    <location>
        <begin position="1"/>
        <end position="35"/>
    </location>
</feature>
<sequence length="114" mass="11793">MTRSRTHSRSRCAGLVAPVLTAVLLVLGTPASASAQCADPNYRGSRTFPGGSCPETVADTASTGVWVLVLLAAGTWLAYALSRSRSTTDADLATVDATFAKSTPADPDEPVRPD</sequence>
<dbReference type="RefSeq" id="WP_417924125.1">
    <property type="nucleotide sequence ID" value="NZ_JBHSFS010000022.1"/>
</dbReference>
<dbReference type="Proteomes" id="UP001595990">
    <property type="component" value="Unassembled WGS sequence"/>
</dbReference>
<evidence type="ECO:0000313" key="3">
    <source>
        <dbReference type="EMBL" id="MFC4517564.1"/>
    </source>
</evidence>
<feature type="transmembrane region" description="Helical" evidence="1">
    <location>
        <begin position="64"/>
        <end position="81"/>
    </location>
</feature>
<keyword evidence="1" id="KW-0472">Membrane</keyword>
<evidence type="ECO:0000256" key="2">
    <source>
        <dbReference type="SAM" id="SignalP"/>
    </source>
</evidence>
<keyword evidence="2" id="KW-0732">Signal</keyword>
<gene>
    <name evidence="3" type="ORF">ACFPEN_32220</name>
</gene>
<comment type="caution">
    <text evidence="3">The sequence shown here is derived from an EMBL/GenBank/DDBJ whole genome shotgun (WGS) entry which is preliminary data.</text>
</comment>
<keyword evidence="1" id="KW-1133">Transmembrane helix</keyword>